<name>A0A9W6RXC0_9ACTN</name>
<sequence>MSVLQFIDSLVGRLAWPIVALALGLVFRRPLSNLIGRLNKLRWGEKEAVLELAGATSEVEEAVKDAAKPLIEGHPENEEERLQSIERLVQEAASLGFRYGTAGVKAMPTIGIQWYDGEPVVTIAGVDAVHMERIMNDTEDMLDRLAEVHGGVYRESLQMLRSMKPKRRPVPPNKRG</sequence>
<dbReference type="EMBL" id="BSTJ01000023">
    <property type="protein sequence ID" value="GLY81852.1"/>
    <property type="molecule type" value="Genomic_DNA"/>
</dbReference>
<organism evidence="2 3">
    <name type="scientific">Actinoallomurus iriomotensis</name>
    <dbReference type="NCBI Taxonomy" id="478107"/>
    <lineage>
        <taxon>Bacteria</taxon>
        <taxon>Bacillati</taxon>
        <taxon>Actinomycetota</taxon>
        <taxon>Actinomycetes</taxon>
        <taxon>Streptosporangiales</taxon>
        <taxon>Thermomonosporaceae</taxon>
        <taxon>Actinoallomurus</taxon>
    </lineage>
</organism>
<reference evidence="2" key="1">
    <citation type="submission" date="2023-03" db="EMBL/GenBank/DDBJ databases">
        <title>Actinoallomurus iriomotensis NBRC 103681.</title>
        <authorList>
            <person name="Ichikawa N."/>
            <person name="Sato H."/>
            <person name="Tonouchi N."/>
        </authorList>
    </citation>
    <scope>NUCLEOTIDE SEQUENCE</scope>
    <source>
        <strain evidence="2">NBRC 103681</strain>
    </source>
</reference>
<evidence type="ECO:0000256" key="1">
    <source>
        <dbReference type="SAM" id="Phobius"/>
    </source>
</evidence>
<dbReference type="RefSeq" id="WP_285636862.1">
    <property type="nucleotide sequence ID" value="NZ_BSTJ01000023.1"/>
</dbReference>
<accession>A0A9W6RXC0</accession>
<comment type="caution">
    <text evidence="2">The sequence shown here is derived from an EMBL/GenBank/DDBJ whole genome shotgun (WGS) entry which is preliminary data.</text>
</comment>
<evidence type="ECO:0000313" key="2">
    <source>
        <dbReference type="EMBL" id="GLY81852.1"/>
    </source>
</evidence>
<keyword evidence="1" id="KW-1133">Transmembrane helix</keyword>
<evidence type="ECO:0000313" key="3">
    <source>
        <dbReference type="Proteomes" id="UP001165135"/>
    </source>
</evidence>
<gene>
    <name evidence="2" type="ORF">Airi01_101190</name>
</gene>
<protein>
    <submittedName>
        <fullName evidence="2">Uncharacterized protein</fullName>
    </submittedName>
</protein>
<feature type="transmembrane region" description="Helical" evidence="1">
    <location>
        <begin position="6"/>
        <end position="27"/>
    </location>
</feature>
<keyword evidence="1" id="KW-0472">Membrane</keyword>
<dbReference type="Proteomes" id="UP001165135">
    <property type="component" value="Unassembled WGS sequence"/>
</dbReference>
<proteinExistence type="predicted"/>
<dbReference type="AlphaFoldDB" id="A0A9W6RXC0"/>
<keyword evidence="1" id="KW-0812">Transmembrane</keyword>